<dbReference type="InterPro" id="IPR029058">
    <property type="entry name" value="AB_hydrolase_fold"/>
</dbReference>
<organism evidence="2 3">
    <name type="scientific">Mycolicibacterium hippocampi</name>
    <dbReference type="NCBI Taxonomy" id="659824"/>
    <lineage>
        <taxon>Bacteria</taxon>
        <taxon>Bacillati</taxon>
        <taxon>Actinomycetota</taxon>
        <taxon>Actinomycetes</taxon>
        <taxon>Mycobacteriales</taxon>
        <taxon>Mycobacteriaceae</taxon>
        <taxon>Mycolicibacterium</taxon>
    </lineage>
</organism>
<dbReference type="EMBL" id="JABFYL010000025">
    <property type="protein sequence ID" value="NVN50661.1"/>
    <property type="molecule type" value="Genomic_DNA"/>
</dbReference>
<gene>
    <name evidence="2" type="ORF">HLY00_3378</name>
</gene>
<dbReference type="GO" id="GO:0046464">
    <property type="term" value="P:acylglycerol catabolic process"/>
    <property type="evidence" value="ECO:0007669"/>
    <property type="project" value="TreeGrafter"/>
</dbReference>
<evidence type="ECO:0000313" key="3">
    <source>
        <dbReference type="Proteomes" id="UP000570517"/>
    </source>
</evidence>
<dbReference type="Gene3D" id="3.40.50.1820">
    <property type="entry name" value="alpha/beta hydrolase"/>
    <property type="match status" value="1"/>
</dbReference>
<dbReference type="InterPro" id="IPR050266">
    <property type="entry name" value="AB_hydrolase_sf"/>
</dbReference>
<dbReference type="AlphaFoldDB" id="A0A850PJR5"/>
<evidence type="ECO:0000313" key="2">
    <source>
        <dbReference type="EMBL" id="NVN50661.1"/>
    </source>
</evidence>
<dbReference type="SUPFAM" id="SSF53474">
    <property type="entry name" value="alpha/beta-Hydrolases"/>
    <property type="match status" value="1"/>
</dbReference>
<evidence type="ECO:0000259" key="1">
    <source>
        <dbReference type="Pfam" id="PF00561"/>
    </source>
</evidence>
<dbReference type="Proteomes" id="UP000570517">
    <property type="component" value="Unassembled WGS sequence"/>
</dbReference>
<protein>
    <recommendedName>
        <fullName evidence="1">AB hydrolase-1 domain-containing protein</fullName>
    </recommendedName>
</protein>
<sequence>MTTATDKTTALTAPNQTVDVDGRTLAYRTFGTGPNLVLCIRLRGTMDSWDPLFLDQLAERFTVTVFDYSGLGYSTGDPSYGKTEMAKDVNDLVDALDLGRVIIGGWSLGGFAAMVFTALHPEKVSHVLAIGTMPPGLMVKPSEDLFFPTAMKPVYDAEDEYILFFEPNSTRSRALADAYLARIAERGEITDFATPAEVFNTSLIASADPTTPFPDPDGAYAQFFATTDIPVLALSGDHDLVFPVENWYAVNDTWPTLFVATWPDSGHGPQHQYPEMSADVIASFVTHTPAP</sequence>
<keyword evidence="3" id="KW-1185">Reference proteome</keyword>
<name>A0A850PJR5_9MYCO</name>
<dbReference type="GO" id="GO:0016020">
    <property type="term" value="C:membrane"/>
    <property type="evidence" value="ECO:0007669"/>
    <property type="project" value="TreeGrafter"/>
</dbReference>
<dbReference type="RefSeq" id="WP_178359009.1">
    <property type="nucleotide sequence ID" value="NZ_JABFYL010000025.1"/>
</dbReference>
<dbReference type="GO" id="GO:0047372">
    <property type="term" value="F:monoacylglycerol lipase activity"/>
    <property type="evidence" value="ECO:0007669"/>
    <property type="project" value="TreeGrafter"/>
</dbReference>
<comment type="caution">
    <text evidence="2">The sequence shown here is derived from an EMBL/GenBank/DDBJ whole genome shotgun (WGS) entry which is preliminary data.</text>
</comment>
<dbReference type="Pfam" id="PF00561">
    <property type="entry name" value="Abhydrolase_1"/>
    <property type="match status" value="1"/>
</dbReference>
<accession>A0A850PJR5</accession>
<dbReference type="PRINTS" id="PR00111">
    <property type="entry name" value="ABHYDROLASE"/>
</dbReference>
<proteinExistence type="predicted"/>
<dbReference type="InterPro" id="IPR000073">
    <property type="entry name" value="AB_hydrolase_1"/>
</dbReference>
<dbReference type="PANTHER" id="PTHR43798">
    <property type="entry name" value="MONOACYLGLYCEROL LIPASE"/>
    <property type="match status" value="1"/>
</dbReference>
<reference evidence="2 3" key="1">
    <citation type="submission" date="2020-05" db="EMBL/GenBank/DDBJ databases">
        <title>Draft genome sequence of Mycobacterium hippocampi DL, isolated from European seabass, Dicentrarchus labrax, reared in fish farms.</title>
        <authorList>
            <person name="Stathopoulou P."/>
            <person name="Asimakis E."/>
            <person name="Tzokas K."/>
            <person name="Batargias C."/>
            <person name="Tsiamis G."/>
        </authorList>
    </citation>
    <scope>NUCLEOTIDE SEQUENCE [LARGE SCALE GENOMIC DNA]</scope>
    <source>
        <strain evidence="2 3">DL</strain>
    </source>
</reference>
<dbReference type="PANTHER" id="PTHR43798:SF5">
    <property type="entry name" value="MONOACYLGLYCEROL LIPASE ABHD6"/>
    <property type="match status" value="1"/>
</dbReference>
<feature type="domain" description="AB hydrolase-1" evidence="1">
    <location>
        <begin position="44"/>
        <end position="271"/>
    </location>
</feature>